<evidence type="ECO:0000256" key="3">
    <source>
        <dbReference type="ARBA" id="ARBA00022722"/>
    </source>
</evidence>
<keyword evidence="2" id="KW-1277">Toxin-antitoxin system</keyword>
<dbReference type="RefSeq" id="WP_064024069.1">
    <property type="nucleotide sequence ID" value="NZ_LUUK01000010.1"/>
</dbReference>
<comment type="similarity">
    <text evidence="1">Belongs to the HicA mRNA interferase family.</text>
</comment>
<dbReference type="Pfam" id="PF07927">
    <property type="entry name" value="HicA_toxin"/>
    <property type="match status" value="1"/>
</dbReference>
<dbReference type="AlphaFoldDB" id="A0A177PDL4"/>
<dbReference type="InterPro" id="IPR038570">
    <property type="entry name" value="HicA_sf"/>
</dbReference>
<evidence type="ECO:0008006" key="10">
    <source>
        <dbReference type="Google" id="ProtNLM"/>
    </source>
</evidence>
<gene>
    <name evidence="8" type="ORF">A1355_17425</name>
</gene>
<evidence type="ECO:0000313" key="9">
    <source>
        <dbReference type="Proteomes" id="UP000077628"/>
    </source>
</evidence>
<dbReference type="GO" id="GO:0016787">
    <property type="term" value="F:hydrolase activity"/>
    <property type="evidence" value="ECO:0007669"/>
    <property type="project" value="UniProtKB-KW"/>
</dbReference>
<dbReference type="STRING" id="702114.A1355_17425"/>
<comment type="caution">
    <text evidence="8">The sequence shown here is derived from an EMBL/GenBank/DDBJ whole genome shotgun (WGS) entry which is preliminary data.</text>
</comment>
<dbReference type="OrthoDB" id="9181824at2"/>
<evidence type="ECO:0000256" key="7">
    <source>
        <dbReference type="ARBA" id="ARBA00023016"/>
    </source>
</evidence>
<dbReference type="GO" id="GO:0003729">
    <property type="term" value="F:mRNA binding"/>
    <property type="evidence" value="ECO:0007669"/>
    <property type="project" value="InterPro"/>
</dbReference>
<evidence type="ECO:0000313" key="8">
    <source>
        <dbReference type="EMBL" id="OAI28477.1"/>
    </source>
</evidence>
<evidence type="ECO:0000256" key="2">
    <source>
        <dbReference type="ARBA" id="ARBA00022649"/>
    </source>
</evidence>
<keyword evidence="5" id="KW-0378">Hydrolase</keyword>
<accession>A0A177PDL4</accession>
<keyword evidence="4" id="KW-0255">Endonuclease</keyword>
<dbReference type="Proteomes" id="UP000077628">
    <property type="component" value="Unassembled WGS sequence"/>
</dbReference>
<keyword evidence="7" id="KW-0346">Stress response</keyword>
<proteinExistence type="inferred from homology"/>
<dbReference type="Gene3D" id="3.30.920.30">
    <property type="entry name" value="Hypothetical protein"/>
    <property type="match status" value="1"/>
</dbReference>
<name>A0A177PDL4_9GAMM</name>
<dbReference type="EMBL" id="LUUK01000010">
    <property type="protein sequence ID" value="OAI28477.1"/>
    <property type="molecule type" value="Genomic_DNA"/>
</dbReference>
<protein>
    <recommendedName>
        <fullName evidence="10">Type II toxin-antitoxin system HicA family toxin</fullName>
    </recommendedName>
</protein>
<keyword evidence="3" id="KW-0540">Nuclease</keyword>
<organism evidence="8 9">
    <name type="scientific">Methylomonas koyamae</name>
    <dbReference type="NCBI Taxonomy" id="702114"/>
    <lineage>
        <taxon>Bacteria</taxon>
        <taxon>Pseudomonadati</taxon>
        <taxon>Pseudomonadota</taxon>
        <taxon>Gammaproteobacteria</taxon>
        <taxon>Methylococcales</taxon>
        <taxon>Methylococcaceae</taxon>
        <taxon>Methylomonas</taxon>
    </lineage>
</organism>
<reference evidence="9" key="1">
    <citation type="submission" date="2016-03" db="EMBL/GenBank/DDBJ databases">
        <authorList>
            <person name="Heylen K."/>
            <person name="De Vos P."/>
            <person name="Vekeman B."/>
        </authorList>
    </citation>
    <scope>NUCLEOTIDE SEQUENCE [LARGE SCALE GENOMIC DNA]</scope>
    <source>
        <strain evidence="9">R-45383</strain>
    </source>
</reference>
<evidence type="ECO:0000256" key="5">
    <source>
        <dbReference type="ARBA" id="ARBA00022801"/>
    </source>
</evidence>
<keyword evidence="9" id="KW-1185">Reference proteome</keyword>
<sequence>MSGHHPPLSCAQVKSILKKLGFEPQPQKGTSHEHWKKRENGQLFKVTVDCPKQPFSHDLIRYMARQAGVTVKQFYDALRD</sequence>
<dbReference type="SUPFAM" id="SSF54786">
    <property type="entry name" value="YcfA/nrd intein domain"/>
    <property type="match status" value="1"/>
</dbReference>
<evidence type="ECO:0000256" key="4">
    <source>
        <dbReference type="ARBA" id="ARBA00022759"/>
    </source>
</evidence>
<evidence type="ECO:0000256" key="6">
    <source>
        <dbReference type="ARBA" id="ARBA00022884"/>
    </source>
</evidence>
<dbReference type="GO" id="GO:0004519">
    <property type="term" value="F:endonuclease activity"/>
    <property type="evidence" value="ECO:0007669"/>
    <property type="project" value="UniProtKB-KW"/>
</dbReference>
<dbReference type="InterPro" id="IPR012933">
    <property type="entry name" value="HicA_mRNA_interferase"/>
</dbReference>
<evidence type="ECO:0000256" key="1">
    <source>
        <dbReference type="ARBA" id="ARBA00006620"/>
    </source>
</evidence>
<keyword evidence="6" id="KW-0694">RNA-binding</keyword>